<organism evidence="2 3">
    <name type="scientific">Romboutsia sedimentorum</name>
    <dbReference type="NCBI Taxonomy" id="1368474"/>
    <lineage>
        <taxon>Bacteria</taxon>
        <taxon>Bacillati</taxon>
        <taxon>Bacillota</taxon>
        <taxon>Clostridia</taxon>
        <taxon>Peptostreptococcales</taxon>
        <taxon>Peptostreptococcaceae</taxon>
        <taxon>Romboutsia</taxon>
    </lineage>
</organism>
<feature type="domain" description="SWI2/SNF2 ATPase" evidence="1">
    <location>
        <begin position="1"/>
        <end position="93"/>
    </location>
</feature>
<proteinExistence type="predicted"/>
<dbReference type="InterPro" id="IPR040980">
    <property type="entry name" value="SWI2_SNF2"/>
</dbReference>
<accession>A0ABT7E5N4</accession>
<keyword evidence="3" id="KW-1185">Reference proteome</keyword>
<sequence length="95" mass="10696">MVVLTDRNDLDEQLYSTFSKSSDLLGEEPKRANKRKLSDEDKLANVGCKDNSKVKHGLFDLLNARESGGVIFTTIQKFKPEGGEIPVLTDRKNER</sequence>
<reference evidence="2 3" key="1">
    <citation type="submission" date="2023-05" db="EMBL/GenBank/DDBJ databases">
        <title>Rombocin, a short stable natural nisin variant, displays selective antimicrobial activity against Listeria monocytogenes and employs dual mode of action to kill target bacterial strains.</title>
        <authorList>
            <person name="Wambui J."/>
            <person name="Stephan R."/>
            <person name="Kuipers O.P."/>
        </authorList>
    </citation>
    <scope>NUCLEOTIDE SEQUENCE [LARGE SCALE GENOMIC DNA]</scope>
    <source>
        <strain evidence="2 3">RC002</strain>
    </source>
</reference>
<dbReference type="Pfam" id="PF18766">
    <property type="entry name" value="SWI2_SNF2"/>
    <property type="match status" value="1"/>
</dbReference>
<dbReference type="Gene3D" id="3.40.50.300">
    <property type="entry name" value="P-loop containing nucleotide triphosphate hydrolases"/>
    <property type="match status" value="1"/>
</dbReference>
<comment type="caution">
    <text evidence="2">The sequence shown here is derived from an EMBL/GenBank/DDBJ whole genome shotgun (WGS) entry which is preliminary data.</text>
</comment>
<dbReference type="EMBL" id="JASKYM010000001">
    <property type="protein sequence ID" value="MDK2562239.1"/>
    <property type="molecule type" value="Genomic_DNA"/>
</dbReference>
<evidence type="ECO:0000259" key="1">
    <source>
        <dbReference type="Pfam" id="PF18766"/>
    </source>
</evidence>
<evidence type="ECO:0000313" key="2">
    <source>
        <dbReference type="EMBL" id="MDK2562239.1"/>
    </source>
</evidence>
<dbReference type="InterPro" id="IPR027417">
    <property type="entry name" value="P-loop_NTPase"/>
</dbReference>
<name>A0ABT7E5N4_9FIRM</name>
<protein>
    <recommendedName>
        <fullName evidence="1">SWI2/SNF2 ATPase domain-containing protein</fullName>
    </recommendedName>
</protein>
<gene>
    <name evidence="2" type="ORF">QOZ84_01665</name>
</gene>
<evidence type="ECO:0000313" key="3">
    <source>
        <dbReference type="Proteomes" id="UP001301012"/>
    </source>
</evidence>
<dbReference type="Proteomes" id="UP001301012">
    <property type="component" value="Unassembled WGS sequence"/>
</dbReference>